<dbReference type="RefSeq" id="WP_183403361.1">
    <property type="nucleotide sequence ID" value="NZ_JACHGG010000002.1"/>
</dbReference>
<evidence type="ECO:0000313" key="2">
    <source>
        <dbReference type="EMBL" id="MBB6058414.1"/>
    </source>
</evidence>
<feature type="region of interest" description="Disordered" evidence="1">
    <location>
        <begin position="113"/>
        <end position="150"/>
    </location>
</feature>
<dbReference type="AlphaFoldDB" id="A0A7W9T0S8"/>
<reference evidence="2 3" key="1">
    <citation type="submission" date="2020-08" db="EMBL/GenBank/DDBJ databases">
        <title>Genomic Encyclopedia of Type Strains, Phase IV (KMG-IV): sequencing the most valuable type-strain genomes for metagenomic binning, comparative biology and taxonomic classification.</title>
        <authorList>
            <person name="Goeker M."/>
        </authorList>
    </citation>
    <scope>NUCLEOTIDE SEQUENCE [LARGE SCALE GENOMIC DNA]</scope>
    <source>
        <strain evidence="2 3">DSM 26718</strain>
    </source>
</reference>
<name>A0A7W9T0S8_9BACT</name>
<feature type="region of interest" description="Disordered" evidence="1">
    <location>
        <begin position="57"/>
        <end position="93"/>
    </location>
</feature>
<gene>
    <name evidence="2" type="ORF">HNQ93_001260</name>
</gene>
<evidence type="ECO:0000313" key="3">
    <source>
        <dbReference type="Proteomes" id="UP000532746"/>
    </source>
</evidence>
<comment type="caution">
    <text evidence="2">The sequence shown here is derived from an EMBL/GenBank/DDBJ whole genome shotgun (WGS) entry which is preliminary data.</text>
</comment>
<proteinExistence type="predicted"/>
<accession>A0A7W9T0S8</accession>
<organism evidence="2 3">
    <name type="scientific">Hymenobacter luteus</name>
    <dbReference type="NCBI Taxonomy" id="1411122"/>
    <lineage>
        <taxon>Bacteria</taxon>
        <taxon>Pseudomonadati</taxon>
        <taxon>Bacteroidota</taxon>
        <taxon>Cytophagia</taxon>
        <taxon>Cytophagales</taxon>
        <taxon>Hymenobacteraceae</taxon>
        <taxon>Hymenobacter</taxon>
    </lineage>
</organism>
<sequence length="150" mass="16202">MPRKSATVEEQMLALLSKVKNEGKPEKIAKQKDISKALQLFRKGHAMIEEAIAMLEGGDEPANDSPEYQANVTKYPQAPYGRKADGTPKLASGKGALSAEAMAFRMQYPELFDKKVSDPGHGGSNVAEDTDTDSDRPGHGGSTKGRKKNK</sequence>
<protein>
    <submittedName>
        <fullName evidence="2">Uncharacterized protein</fullName>
    </submittedName>
</protein>
<dbReference type="EMBL" id="JACHGG010000002">
    <property type="protein sequence ID" value="MBB6058414.1"/>
    <property type="molecule type" value="Genomic_DNA"/>
</dbReference>
<evidence type="ECO:0000256" key="1">
    <source>
        <dbReference type="SAM" id="MobiDB-lite"/>
    </source>
</evidence>
<dbReference type="Proteomes" id="UP000532746">
    <property type="component" value="Unassembled WGS sequence"/>
</dbReference>
<keyword evidence="3" id="KW-1185">Reference proteome</keyword>